<feature type="domain" description="EF-hand" evidence="2">
    <location>
        <begin position="18"/>
        <end position="53"/>
    </location>
</feature>
<dbReference type="STRING" id="6216.A0A0R3SYC8"/>
<reference evidence="4 6" key="3">
    <citation type="submission" date="2019-07" db="EMBL/GenBank/DDBJ databases">
        <authorList>
            <person name="Jastrzebski P J."/>
            <person name="Paukszto L."/>
            <person name="Jastrzebski P J."/>
        </authorList>
    </citation>
    <scope>NUCLEOTIDE SEQUENCE [LARGE SCALE GENOMIC DNA]</scope>
    <source>
        <strain evidence="4 6">WMS-il1</strain>
    </source>
</reference>
<dbReference type="PROSITE" id="PS00018">
    <property type="entry name" value="EF_HAND_1"/>
    <property type="match status" value="2"/>
</dbReference>
<dbReference type="OrthoDB" id="26525at2759"/>
<dbReference type="PROSITE" id="PS50222">
    <property type="entry name" value="EF_HAND_2"/>
    <property type="match status" value="2"/>
</dbReference>
<dbReference type="Gene3D" id="1.10.238.10">
    <property type="entry name" value="EF-hand"/>
    <property type="match status" value="1"/>
</dbReference>
<name>A0A0R3SYC8_HYMDI</name>
<dbReference type="CDD" id="cd00051">
    <property type="entry name" value="EFh"/>
    <property type="match status" value="1"/>
</dbReference>
<dbReference type="InterPro" id="IPR018247">
    <property type="entry name" value="EF_Hand_1_Ca_BS"/>
</dbReference>
<evidence type="ECO:0000313" key="6">
    <source>
        <dbReference type="Proteomes" id="UP000321570"/>
    </source>
</evidence>
<dbReference type="Pfam" id="PF13499">
    <property type="entry name" value="EF-hand_7"/>
    <property type="match status" value="1"/>
</dbReference>
<reference evidence="7" key="1">
    <citation type="submission" date="2017-02" db="UniProtKB">
        <authorList>
            <consortium name="WormBaseParasite"/>
        </authorList>
    </citation>
    <scope>IDENTIFICATION</scope>
</reference>
<keyword evidence="6" id="KW-1185">Reference proteome</keyword>
<dbReference type="Proteomes" id="UP000321570">
    <property type="component" value="Unassembled WGS sequence"/>
</dbReference>
<dbReference type="EMBL" id="UYSG01011912">
    <property type="protein sequence ID" value="VDL63967.1"/>
    <property type="molecule type" value="Genomic_DNA"/>
</dbReference>
<dbReference type="Proteomes" id="UP000274504">
    <property type="component" value="Unassembled WGS sequence"/>
</dbReference>
<dbReference type="InterPro" id="IPR011992">
    <property type="entry name" value="EF-hand-dom_pair"/>
</dbReference>
<evidence type="ECO:0000259" key="2">
    <source>
        <dbReference type="PROSITE" id="PS50222"/>
    </source>
</evidence>
<dbReference type="SMART" id="SM00054">
    <property type="entry name" value="EFh"/>
    <property type="match status" value="2"/>
</dbReference>
<dbReference type="GO" id="GO:0005509">
    <property type="term" value="F:calcium ion binding"/>
    <property type="evidence" value="ECO:0007669"/>
    <property type="project" value="InterPro"/>
</dbReference>
<sequence>MSVSAKSVKGKAAPQGPSVQELALQTFKAMDLDNSGKVSFAEFQKNMEKKVGSTMSLTAMRAFFDSFDVNKDGELSLEEVTKLVETSPM</sequence>
<dbReference type="SUPFAM" id="SSF47473">
    <property type="entry name" value="EF-hand"/>
    <property type="match status" value="1"/>
</dbReference>
<dbReference type="EMBL" id="CABIJS010000111">
    <property type="protein sequence ID" value="VUZ43750.1"/>
    <property type="molecule type" value="Genomic_DNA"/>
</dbReference>
<dbReference type="InterPro" id="IPR002048">
    <property type="entry name" value="EF_hand_dom"/>
</dbReference>
<evidence type="ECO:0000313" key="7">
    <source>
        <dbReference type="WBParaSite" id="HDID_0001077301-mRNA-1"/>
    </source>
</evidence>
<organism evidence="7">
    <name type="scientific">Hymenolepis diminuta</name>
    <name type="common">Rat tapeworm</name>
    <dbReference type="NCBI Taxonomy" id="6216"/>
    <lineage>
        <taxon>Eukaryota</taxon>
        <taxon>Metazoa</taxon>
        <taxon>Spiralia</taxon>
        <taxon>Lophotrochozoa</taxon>
        <taxon>Platyhelminthes</taxon>
        <taxon>Cestoda</taxon>
        <taxon>Eucestoda</taxon>
        <taxon>Cyclophyllidea</taxon>
        <taxon>Hymenolepididae</taxon>
        <taxon>Hymenolepis</taxon>
    </lineage>
</organism>
<evidence type="ECO:0000313" key="4">
    <source>
        <dbReference type="EMBL" id="VUZ43750.1"/>
    </source>
</evidence>
<keyword evidence="1" id="KW-0106">Calcium</keyword>
<reference evidence="3 5" key="2">
    <citation type="submission" date="2018-11" db="EMBL/GenBank/DDBJ databases">
        <authorList>
            <consortium name="Pathogen Informatics"/>
        </authorList>
    </citation>
    <scope>NUCLEOTIDE SEQUENCE [LARGE SCALE GENOMIC DNA]</scope>
</reference>
<proteinExistence type="predicted"/>
<evidence type="ECO:0000313" key="3">
    <source>
        <dbReference type="EMBL" id="VDL63967.1"/>
    </source>
</evidence>
<dbReference type="AlphaFoldDB" id="A0A0R3SYC8"/>
<evidence type="ECO:0000256" key="1">
    <source>
        <dbReference type="ARBA" id="ARBA00022837"/>
    </source>
</evidence>
<gene>
    <name evidence="3" type="ORF">HDID_LOCUS10771</name>
    <name evidence="4" type="ORF">WMSIL1_LOCUS4029</name>
</gene>
<protein>
    <submittedName>
        <fullName evidence="7">EF-hand domain-containing protein</fullName>
    </submittedName>
</protein>
<dbReference type="WBParaSite" id="HDID_0001077301-mRNA-1">
    <property type="protein sequence ID" value="HDID_0001077301-mRNA-1"/>
    <property type="gene ID" value="HDID_0001077301"/>
</dbReference>
<evidence type="ECO:0000313" key="5">
    <source>
        <dbReference type="Proteomes" id="UP000274504"/>
    </source>
</evidence>
<feature type="domain" description="EF-hand" evidence="2">
    <location>
        <begin position="55"/>
        <end position="89"/>
    </location>
</feature>
<accession>A0A0R3SYC8</accession>